<sequence>MTRTRRSVHTFNFLKPRLCQEFVRSTTRREGVTIYDHLVREEMMRVQSWSSEIGMGWTSMPQTYASDYLE</sequence>
<organism evidence="1 2">
    <name type="scientific">Corynebacterium occultum</name>
    <dbReference type="NCBI Taxonomy" id="2675219"/>
    <lineage>
        <taxon>Bacteria</taxon>
        <taxon>Bacillati</taxon>
        <taxon>Actinomycetota</taxon>
        <taxon>Actinomycetes</taxon>
        <taxon>Mycobacteriales</taxon>
        <taxon>Corynebacteriaceae</taxon>
        <taxon>Corynebacterium</taxon>
    </lineage>
</organism>
<keyword evidence="2" id="KW-1185">Reference proteome</keyword>
<dbReference type="KEGG" id="cok:COCCU_12950"/>
<evidence type="ECO:0000313" key="1">
    <source>
        <dbReference type="EMBL" id="QGU08489.1"/>
    </source>
</evidence>
<accession>A0A6B8VZR6</accession>
<proteinExistence type="predicted"/>
<dbReference type="AlphaFoldDB" id="A0A6B8VZR6"/>
<gene>
    <name evidence="1" type="ORF">COCCU_12950</name>
</gene>
<name>A0A6B8VZR6_9CORY</name>
<reference evidence="1 2" key="1">
    <citation type="submission" date="2019-11" db="EMBL/GenBank/DDBJ databases">
        <title>Complete genome sequence of Corynebacterium kalinowskii 1959, a novel Corynebacterium species isolated from soil of a small paddock in Vilsendorf, Germany.</title>
        <authorList>
            <person name="Schaffert L."/>
            <person name="Ruwe M."/>
            <person name="Milse J."/>
            <person name="Hanuschka K."/>
            <person name="Ortseifen V."/>
            <person name="Droste J."/>
            <person name="Brandt D."/>
            <person name="Schlueter L."/>
            <person name="Kutter Y."/>
            <person name="Vinke S."/>
            <person name="Viehoefer P."/>
            <person name="Jacob L."/>
            <person name="Luebke N.-C."/>
            <person name="Schulte-Berndt E."/>
            <person name="Hain C."/>
            <person name="Linder M."/>
            <person name="Schmidt P."/>
            <person name="Wollenschlaeger L."/>
            <person name="Luttermann T."/>
            <person name="Thieme E."/>
            <person name="Hassa J."/>
            <person name="Haak M."/>
            <person name="Wittchen M."/>
            <person name="Mentz A."/>
            <person name="Persicke M."/>
            <person name="Busche T."/>
            <person name="Ruckert C."/>
        </authorList>
    </citation>
    <scope>NUCLEOTIDE SEQUENCE [LARGE SCALE GENOMIC DNA]</scope>
    <source>
        <strain evidence="1 2">2039</strain>
    </source>
</reference>
<evidence type="ECO:0000313" key="2">
    <source>
        <dbReference type="Proteomes" id="UP000424462"/>
    </source>
</evidence>
<protein>
    <submittedName>
        <fullName evidence="1">Uncharacterized protein</fullName>
    </submittedName>
</protein>
<dbReference type="Proteomes" id="UP000424462">
    <property type="component" value="Chromosome"/>
</dbReference>
<dbReference type="EMBL" id="CP046455">
    <property type="protein sequence ID" value="QGU08489.1"/>
    <property type="molecule type" value="Genomic_DNA"/>
</dbReference>